<dbReference type="InterPro" id="IPR003789">
    <property type="entry name" value="Asn/Gln_tRNA_amidoTrase-B-like"/>
</dbReference>
<feature type="domain" description="Sulfatase-modifying factor enzyme-like" evidence="2">
    <location>
        <begin position="4"/>
        <end position="157"/>
    </location>
</feature>
<dbReference type="InterPro" id="IPR019004">
    <property type="entry name" value="YqeY/Aim41"/>
</dbReference>
<dbReference type="SUPFAM" id="SSF89095">
    <property type="entry name" value="GatB/YqeY motif"/>
    <property type="match status" value="1"/>
</dbReference>
<dbReference type="InterPro" id="IPR023168">
    <property type="entry name" value="GatB_Yqey_C_2"/>
</dbReference>
<gene>
    <name evidence="3" type="ORF">PYM288_LOCUS1636</name>
</gene>
<evidence type="ECO:0000313" key="4">
    <source>
        <dbReference type="Proteomes" id="UP000663854"/>
    </source>
</evidence>
<dbReference type="Gene3D" id="1.10.10.410">
    <property type="match status" value="1"/>
</dbReference>
<organism evidence="3 4">
    <name type="scientific">Rotaria sordida</name>
    <dbReference type="NCBI Taxonomy" id="392033"/>
    <lineage>
        <taxon>Eukaryota</taxon>
        <taxon>Metazoa</taxon>
        <taxon>Spiralia</taxon>
        <taxon>Gnathifera</taxon>
        <taxon>Rotifera</taxon>
        <taxon>Eurotatoria</taxon>
        <taxon>Bdelloidea</taxon>
        <taxon>Philodinida</taxon>
        <taxon>Philodinidae</taxon>
        <taxon>Rotaria</taxon>
    </lineage>
</organism>
<dbReference type="Gene3D" id="3.90.1580.10">
    <property type="entry name" value="paralog of FGE (formylglycine-generating enzyme)"/>
    <property type="match status" value="1"/>
</dbReference>
<dbReference type="InterPro" id="IPR042095">
    <property type="entry name" value="SUMF_sf"/>
</dbReference>
<dbReference type="EMBL" id="CAJNOH010000009">
    <property type="protein sequence ID" value="CAF0742492.1"/>
    <property type="molecule type" value="Genomic_DNA"/>
</dbReference>
<dbReference type="SUPFAM" id="SSF56436">
    <property type="entry name" value="C-type lectin-like"/>
    <property type="match status" value="1"/>
</dbReference>
<dbReference type="InterPro" id="IPR016187">
    <property type="entry name" value="CTDL_fold"/>
</dbReference>
<sequence length="575" mass="60372">MPWDWPAVINYHEAEAYCAWLQAIDQEHSYRLLTEAEHHRLAAANGFRLAVEEGEVIAAQGNLNLRASSESSVFSQSAAPFNDLYGNVWQWLGDHFHPLPGFKINRLYDDFSTPCFDGEHQMIAGGSFISTGDQASVHARFHFRPHFFQHAGARVVRTRSEAIGGQVEERLGAVVHLGNEAEVNGEIAAGYDVMDVTGKAVKGTAHGAEAVIKGTGNAVKNTVEFSEKAVGLTPADPAYHAPVGSTTATAAQAPAAPAKAATPVAAAPAAPPKAGNKFFNLPFGHSQPAAPAASAIAAKVPSSTNATAPASLIGSSIDIAVDRHGNIIDANGRLVGRVSTITSDVVGTPAEYAGQKLNVSVNSAGEMIDGNNRIIGHILGAEPPLIPKDLPVEANSTYSAPATAAAPAAIPNDLSGAIAVPTTIIQGAPSSPSSSGAKPAASWTDEDVLKNTAPIMHEAKPGQAEAEGAKSELNAEEELAVMQKQVKQRNDSIAEFTKANRPELVSKEVIERDILATYLPAQKSEDEIRSLVKTIIDSLPAEGRNQGGAMKVVMPQLKGLADGNLVRQIVTELLK</sequence>
<dbReference type="PANTHER" id="PTHR23150">
    <property type="entry name" value="SULFATASE MODIFYING FACTOR 1, 2"/>
    <property type="match status" value="1"/>
</dbReference>
<proteinExistence type="inferred from homology"/>
<evidence type="ECO:0000256" key="1">
    <source>
        <dbReference type="ARBA" id="ARBA00005310"/>
    </source>
</evidence>
<dbReference type="GO" id="GO:0120147">
    <property type="term" value="F:formylglycine-generating oxidase activity"/>
    <property type="evidence" value="ECO:0007669"/>
    <property type="project" value="TreeGrafter"/>
</dbReference>
<dbReference type="PANTHER" id="PTHR23150:SF26">
    <property type="entry name" value="GENERIC METHYLTRANSFERASE"/>
    <property type="match status" value="1"/>
</dbReference>
<protein>
    <recommendedName>
        <fullName evidence="2">Sulfatase-modifying factor enzyme-like domain-containing protein</fullName>
    </recommendedName>
</protein>
<evidence type="ECO:0000313" key="3">
    <source>
        <dbReference type="EMBL" id="CAF0742492.1"/>
    </source>
</evidence>
<evidence type="ECO:0000259" key="2">
    <source>
        <dbReference type="Pfam" id="PF03781"/>
    </source>
</evidence>
<dbReference type="InterPro" id="IPR051043">
    <property type="entry name" value="Sulfatase_Mod_Factor_Kinase"/>
</dbReference>
<dbReference type="AlphaFoldDB" id="A0A813NSI6"/>
<dbReference type="Gene3D" id="1.10.1510.10">
    <property type="entry name" value="Uncharacterised protein YqeY/AIM41 PF09424, N-terminal domain"/>
    <property type="match status" value="1"/>
</dbReference>
<dbReference type="Proteomes" id="UP000663854">
    <property type="component" value="Unassembled WGS sequence"/>
</dbReference>
<dbReference type="Pfam" id="PF09424">
    <property type="entry name" value="YqeY"/>
    <property type="match status" value="1"/>
</dbReference>
<comment type="similarity">
    <text evidence="1">Belongs to the sulfatase-modifying factor family.</text>
</comment>
<reference evidence="3" key="1">
    <citation type="submission" date="2021-02" db="EMBL/GenBank/DDBJ databases">
        <authorList>
            <person name="Nowell W R."/>
        </authorList>
    </citation>
    <scope>NUCLEOTIDE SEQUENCE</scope>
</reference>
<accession>A0A813NSI6</accession>
<comment type="caution">
    <text evidence="3">The sequence shown here is derived from an EMBL/GenBank/DDBJ whole genome shotgun (WGS) entry which is preliminary data.</text>
</comment>
<dbReference type="InterPro" id="IPR042184">
    <property type="entry name" value="YqeY/Aim41_N"/>
</dbReference>
<dbReference type="InterPro" id="IPR005532">
    <property type="entry name" value="SUMF_dom"/>
</dbReference>
<name>A0A813NSI6_9BILA</name>
<dbReference type="GO" id="GO:0016884">
    <property type="term" value="F:carbon-nitrogen ligase activity, with glutamine as amido-N-donor"/>
    <property type="evidence" value="ECO:0007669"/>
    <property type="project" value="InterPro"/>
</dbReference>
<dbReference type="Pfam" id="PF03781">
    <property type="entry name" value="FGE-sulfatase"/>
    <property type="match status" value="1"/>
</dbReference>